<dbReference type="RefSeq" id="WP_182533966.1">
    <property type="nucleotide sequence ID" value="NZ_JACJIP010000001.1"/>
</dbReference>
<comment type="caution">
    <text evidence="1">The sequence shown here is derived from an EMBL/GenBank/DDBJ whole genome shotgun (WGS) entry which is preliminary data.</text>
</comment>
<protein>
    <submittedName>
        <fullName evidence="1">Uncharacterized protein</fullName>
    </submittedName>
</protein>
<reference evidence="1 2" key="1">
    <citation type="submission" date="2020-08" db="EMBL/GenBank/DDBJ databases">
        <title>Genomic Encyclopedia of Type Strains, Phase III (KMG-III): the genomes of soil and plant-associated and newly described type strains.</title>
        <authorList>
            <person name="Whitman W."/>
        </authorList>
    </citation>
    <scope>NUCLEOTIDE SEQUENCE [LARGE SCALE GENOMIC DNA]</scope>
    <source>
        <strain evidence="1 2">CECT 8693</strain>
    </source>
</reference>
<evidence type="ECO:0000313" key="2">
    <source>
        <dbReference type="Proteomes" id="UP000567067"/>
    </source>
</evidence>
<dbReference type="AlphaFoldDB" id="A0A7W3XPS6"/>
<dbReference type="Pfam" id="PF19652">
    <property type="entry name" value="DUF6155"/>
    <property type="match status" value="1"/>
</dbReference>
<dbReference type="Proteomes" id="UP000567067">
    <property type="component" value="Unassembled WGS sequence"/>
</dbReference>
<accession>A0A7W3XPS6</accession>
<sequence length="180" mass="21214">MPKLRNSTIKKHLNNLTKEELEAEVLNLAKKYPIIQEHYLSVLFPDQVEVLSKYKKIIEKEFGYHKGEILRYPIIKKAIKDFSNVSNNKEQIAEIMVFTVECGVDFTLSFGDISQKFYHTIASIYEQALKYIVDNQIEEKFVDRCNKLMQRSQNIGWGFEFDMIDLYSVYLGHMDEEDLE</sequence>
<proteinExistence type="predicted"/>
<dbReference type="InterPro" id="IPR046153">
    <property type="entry name" value="DUF6155"/>
</dbReference>
<name>A0A7W3XPS6_9BACL</name>
<dbReference type="EMBL" id="JACJIP010000001">
    <property type="protein sequence ID" value="MBA9083837.1"/>
    <property type="molecule type" value="Genomic_DNA"/>
</dbReference>
<evidence type="ECO:0000313" key="1">
    <source>
        <dbReference type="EMBL" id="MBA9083837.1"/>
    </source>
</evidence>
<keyword evidence="2" id="KW-1185">Reference proteome</keyword>
<gene>
    <name evidence="1" type="ORF">FHR92_000280</name>
</gene>
<organism evidence="1 2">
    <name type="scientific">Fontibacillus solani</name>
    <dbReference type="NCBI Taxonomy" id="1572857"/>
    <lineage>
        <taxon>Bacteria</taxon>
        <taxon>Bacillati</taxon>
        <taxon>Bacillota</taxon>
        <taxon>Bacilli</taxon>
        <taxon>Bacillales</taxon>
        <taxon>Paenibacillaceae</taxon>
        <taxon>Fontibacillus</taxon>
    </lineage>
</organism>